<feature type="compositionally biased region" description="Polar residues" evidence="4">
    <location>
        <begin position="1"/>
        <end position="10"/>
    </location>
</feature>
<dbReference type="InterPro" id="IPR036892">
    <property type="entry name" value="L27_dom_sf"/>
</dbReference>
<dbReference type="GO" id="GO:0030054">
    <property type="term" value="C:cell junction"/>
    <property type="evidence" value="ECO:0007669"/>
    <property type="project" value="UniProtKB-ARBA"/>
</dbReference>
<name>A0A1D1UYS8_RAMVA</name>
<evidence type="ECO:0000259" key="8">
    <source>
        <dbReference type="PROSITE" id="PS51022"/>
    </source>
</evidence>
<feature type="region of interest" description="Disordered" evidence="4">
    <location>
        <begin position="658"/>
        <end position="687"/>
    </location>
</feature>
<dbReference type="Pfam" id="PF00625">
    <property type="entry name" value="Guanylate_kin"/>
    <property type="match status" value="1"/>
</dbReference>
<dbReference type="AlphaFoldDB" id="A0A1D1UYS8"/>
<dbReference type="SUPFAM" id="SSF52540">
    <property type="entry name" value="P-loop containing nucleoside triphosphate hydrolases"/>
    <property type="match status" value="1"/>
</dbReference>
<dbReference type="EMBL" id="BDGG01000002">
    <property type="protein sequence ID" value="GAU93575.1"/>
    <property type="molecule type" value="Genomic_DNA"/>
</dbReference>
<dbReference type="InterPro" id="IPR008144">
    <property type="entry name" value="Guanylate_kin-like_dom"/>
</dbReference>
<dbReference type="InterPro" id="IPR050716">
    <property type="entry name" value="MAGUK"/>
</dbReference>
<feature type="compositionally biased region" description="Low complexity" evidence="4">
    <location>
        <begin position="21"/>
        <end position="35"/>
    </location>
</feature>
<sequence>MASLVDNNDVISPEAPEANLQPEQQQPDNDQIDIPAATLNVGICLSKPSTPDSAHSSSPSPSPEVDFIRPISAHQHHLSVEDLLQRTLRNIDTCLQLSKGHEGLYFDIPSSFDSVSTRPALPPCFSAPFPLASEENSRISSSLQSADSACDMGTQIHYNSSNAAHHREMAVDVPDQFLGAVRGPLRYPINAVDMALPSPAMLEAEKIKRHHAAAVRRREEDEQRIKRDEFLRTSLRNSKRLKALEKSSRMAQPPGFYNDAFEDEQFMRDDSVSTVGDPSGIEMFEVPDAQSMKRALEHISAVLKRDNSEFTEELSFIESLFNSRAFHNAADLHNLIERRQLQITEPVSADADSLTNNVLKLLPHSPASQEVQELRAILSTPEFKQFILAHDELAKETIKLAQLNHVNPQSKDETNETKLMLSRGNINSLLDGNSSFNSNAATVAVGEAVSQAQSMPDNSASGAYPPMQLQYNGLDMPRIVRIEKNADTFLGATIRIDEANGSVIIARIVHGGAAQKSGLLHEGDELLEVNSIELRGRSLDEVSELLARMVGTLTFMILPGQHSLDMPPRRDYALHVRANFDYDPENDPYVEALQCPCEKLGLSFRKRDILHILNRDDKCWWQANRDGEEVGSVLAGLIPSTDHQQRRHDYLMREDSFKNARAGRGKKDTVSSNRFSGKKLDKSKKRRPVINGSPLDLGVGEVPWYEEVALFYPKPGQRRPIVLLGPAHMGRKELLEKLIVSDPDRFAKPISHTTRPAKPGDVHNHEYHFVTKHQFDGMVIQHQFVEFGVFERHTYGTSIPAVNDVISTGKVCLLVVEPSAVAILRASNFKPFVVLIVPPPLDMLQHNRMRMGVPADELTARRIIEDANEIEETYGHFIDLVIENTDEGSTFSYLLSEINRLEREAQWVPAEWIR</sequence>
<dbReference type="Gene3D" id="1.10.287.650">
    <property type="entry name" value="L27 domain"/>
    <property type="match status" value="1"/>
</dbReference>
<dbReference type="InterPro" id="IPR001452">
    <property type="entry name" value="SH3_domain"/>
</dbReference>
<dbReference type="PROSITE" id="PS50106">
    <property type="entry name" value="PDZ"/>
    <property type="match status" value="1"/>
</dbReference>
<evidence type="ECO:0000256" key="4">
    <source>
        <dbReference type="SAM" id="MobiDB-lite"/>
    </source>
</evidence>
<evidence type="ECO:0000259" key="5">
    <source>
        <dbReference type="PROSITE" id="PS50002"/>
    </source>
</evidence>
<dbReference type="SUPFAM" id="SSF50044">
    <property type="entry name" value="SH3-domain"/>
    <property type="match status" value="1"/>
</dbReference>
<reference evidence="9 10" key="1">
    <citation type="journal article" date="2016" name="Nat. Commun.">
        <title>Extremotolerant tardigrade genome and improved radiotolerance of human cultured cells by tardigrade-unique protein.</title>
        <authorList>
            <person name="Hashimoto T."/>
            <person name="Horikawa D.D."/>
            <person name="Saito Y."/>
            <person name="Kuwahara H."/>
            <person name="Kozuka-Hata H."/>
            <person name="Shin-I T."/>
            <person name="Minakuchi Y."/>
            <person name="Ohishi K."/>
            <person name="Motoyama A."/>
            <person name="Aizu T."/>
            <person name="Enomoto A."/>
            <person name="Kondo K."/>
            <person name="Tanaka S."/>
            <person name="Hara Y."/>
            <person name="Koshikawa S."/>
            <person name="Sagara H."/>
            <person name="Miura T."/>
            <person name="Yokobori S."/>
            <person name="Miyagawa K."/>
            <person name="Suzuki Y."/>
            <person name="Kubo T."/>
            <person name="Oyama M."/>
            <person name="Kohara Y."/>
            <person name="Fujiyama A."/>
            <person name="Arakawa K."/>
            <person name="Katayama T."/>
            <person name="Toyoda A."/>
            <person name="Kunieda T."/>
        </authorList>
    </citation>
    <scope>NUCLEOTIDE SEQUENCE [LARGE SCALE GENOMIC DNA]</scope>
    <source>
        <strain evidence="9 10">YOKOZUNA-1</strain>
    </source>
</reference>
<dbReference type="Proteomes" id="UP000186922">
    <property type="component" value="Unassembled WGS sequence"/>
</dbReference>
<feature type="domain" description="PDZ" evidence="7">
    <location>
        <begin position="479"/>
        <end position="561"/>
    </location>
</feature>
<evidence type="ECO:0000256" key="1">
    <source>
        <dbReference type="ARBA" id="ARBA00007014"/>
    </source>
</evidence>
<evidence type="ECO:0000313" key="9">
    <source>
        <dbReference type="EMBL" id="GAU93575.1"/>
    </source>
</evidence>
<dbReference type="CDD" id="cd06798">
    <property type="entry name" value="PDZ_MPP5-like"/>
    <property type="match status" value="1"/>
</dbReference>
<keyword evidence="2 3" id="KW-0728">SH3 domain</keyword>
<feature type="compositionally biased region" description="Low complexity" evidence="4">
    <location>
        <begin position="46"/>
        <end position="59"/>
    </location>
</feature>
<feature type="domain" description="Guanylate kinase-like" evidence="6">
    <location>
        <begin position="718"/>
        <end position="899"/>
    </location>
</feature>
<evidence type="ECO:0000259" key="7">
    <source>
        <dbReference type="PROSITE" id="PS50106"/>
    </source>
</evidence>
<dbReference type="PANTHER" id="PTHR23122">
    <property type="entry name" value="MEMBRANE-ASSOCIATED GUANYLATE KINASE MAGUK"/>
    <property type="match status" value="1"/>
</dbReference>
<dbReference type="InterPro" id="IPR036028">
    <property type="entry name" value="SH3-like_dom_sf"/>
</dbReference>
<evidence type="ECO:0000256" key="3">
    <source>
        <dbReference type="PROSITE-ProRule" id="PRU00192"/>
    </source>
</evidence>
<feature type="domain" description="L27" evidence="8">
    <location>
        <begin position="351"/>
        <end position="401"/>
    </location>
</feature>
<evidence type="ECO:0000256" key="2">
    <source>
        <dbReference type="ARBA" id="ARBA00022443"/>
    </source>
</evidence>
<organism evidence="9 10">
    <name type="scientific">Ramazzottius varieornatus</name>
    <name type="common">Water bear</name>
    <name type="synonym">Tardigrade</name>
    <dbReference type="NCBI Taxonomy" id="947166"/>
    <lineage>
        <taxon>Eukaryota</taxon>
        <taxon>Metazoa</taxon>
        <taxon>Ecdysozoa</taxon>
        <taxon>Tardigrada</taxon>
        <taxon>Eutardigrada</taxon>
        <taxon>Parachela</taxon>
        <taxon>Hypsibioidea</taxon>
        <taxon>Ramazzottiidae</taxon>
        <taxon>Ramazzottius</taxon>
    </lineage>
</organism>
<feature type="domain" description="SH3" evidence="5">
    <location>
        <begin position="571"/>
        <end position="648"/>
    </location>
</feature>
<feature type="region of interest" description="Disordered" evidence="4">
    <location>
        <begin position="1"/>
        <end position="66"/>
    </location>
</feature>
<gene>
    <name evidence="9" type="primary">RvY_05498-1</name>
    <name evidence="9" type="synonym">RvY_05498.1</name>
    <name evidence="9" type="ORF">RvY_05498</name>
</gene>
<dbReference type="InterPro" id="IPR008145">
    <property type="entry name" value="GK/Ca_channel_bsu"/>
</dbReference>
<dbReference type="OrthoDB" id="43580at2759"/>
<evidence type="ECO:0000313" key="10">
    <source>
        <dbReference type="Proteomes" id="UP000186922"/>
    </source>
</evidence>
<evidence type="ECO:0008006" key="11">
    <source>
        <dbReference type="Google" id="ProtNLM"/>
    </source>
</evidence>
<dbReference type="SUPFAM" id="SSF50156">
    <property type="entry name" value="PDZ domain-like"/>
    <property type="match status" value="1"/>
</dbReference>
<comment type="caution">
    <text evidence="9">The sequence shown here is derived from an EMBL/GenBank/DDBJ whole genome shotgun (WGS) entry which is preliminary data.</text>
</comment>
<dbReference type="PROSITE" id="PS50002">
    <property type="entry name" value="SH3"/>
    <property type="match status" value="1"/>
</dbReference>
<dbReference type="Pfam" id="PF00595">
    <property type="entry name" value="PDZ"/>
    <property type="match status" value="1"/>
</dbReference>
<comment type="similarity">
    <text evidence="1">Belongs to the MAGUK family.</text>
</comment>
<dbReference type="Gene3D" id="2.30.30.40">
    <property type="entry name" value="SH3 Domains"/>
    <property type="match status" value="1"/>
</dbReference>
<dbReference type="InterPro" id="IPR001478">
    <property type="entry name" value="PDZ"/>
</dbReference>
<dbReference type="SMART" id="SM00569">
    <property type="entry name" value="L27"/>
    <property type="match status" value="2"/>
</dbReference>
<accession>A0A1D1UYS8</accession>
<dbReference type="SMART" id="SM00072">
    <property type="entry name" value="GuKc"/>
    <property type="match status" value="1"/>
</dbReference>
<dbReference type="STRING" id="947166.A0A1D1UYS8"/>
<keyword evidence="10" id="KW-1185">Reference proteome</keyword>
<dbReference type="InterPro" id="IPR004172">
    <property type="entry name" value="L27_dom"/>
</dbReference>
<protein>
    <recommendedName>
        <fullName evidence="11">MAGUK p55 subfamily member 5</fullName>
    </recommendedName>
</protein>
<dbReference type="InterPro" id="IPR027417">
    <property type="entry name" value="P-loop_NTPase"/>
</dbReference>
<dbReference type="InterPro" id="IPR036034">
    <property type="entry name" value="PDZ_sf"/>
</dbReference>
<dbReference type="Gene3D" id="2.30.42.10">
    <property type="match status" value="1"/>
</dbReference>
<proteinExistence type="inferred from homology"/>
<dbReference type="SUPFAM" id="SSF101288">
    <property type="entry name" value="L27 domain"/>
    <property type="match status" value="1"/>
</dbReference>
<dbReference type="PROSITE" id="PS50052">
    <property type="entry name" value="GUANYLATE_KINASE_2"/>
    <property type="match status" value="1"/>
</dbReference>
<evidence type="ECO:0000259" key="6">
    <source>
        <dbReference type="PROSITE" id="PS50052"/>
    </source>
</evidence>
<dbReference type="Gene3D" id="3.40.50.300">
    <property type="entry name" value="P-loop containing nucleotide triphosphate hydrolases"/>
    <property type="match status" value="1"/>
</dbReference>
<dbReference type="SMART" id="SM00228">
    <property type="entry name" value="PDZ"/>
    <property type="match status" value="1"/>
</dbReference>
<dbReference type="PROSITE" id="PS51022">
    <property type="entry name" value="L27"/>
    <property type="match status" value="1"/>
</dbReference>